<reference evidence="1 2" key="1">
    <citation type="journal article" date="2014" name="Science">
        <title>Plant genetics. Early allopolyploid evolution in the post-Neolithic Brassica napus oilseed genome.</title>
        <authorList>
            <person name="Chalhoub B."/>
            <person name="Denoeud F."/>
            <person name="Liu S."/>
            <person name="Parkin I.A."/>
            <person name="Tang H."/>
            <person name="Wang X."/>
            <person name="Chiquet J."/>
            <person name="Belcram H."/>
            <person name="Tong C."/>
            <person name="Samans B."/>
            <person name="Correa M."/>
            <person name="Da Silva C."/>
            <person name="Just J."/>
            <person name="Falentin C."/>
            <person name="Koh C.S."/>
            <person name="Le Clainche I."/>
            <person name="Bernard M."/>
            <person name="Bento P."/>
            <person name="Noel B."/>
            <person name="Labadie K."/>
            <person name="Alberti A."/>
            <person name="Charles M."/>
            <person name="Arnaud D."/>
            <person name="Guo H."/>
            <person name="Daviaud C."/>
            <person name="Alamery S."/>
            <person name="Jabbari K."/>
            <person name="Zhao M."/>
            <person name="Edger P.P."/>
            <person name="Chelaifa H."/>
            <person name="Tack D."/>
            <person name="Lassalle G."/>
            <person name="Mestiri I."/>
            <person name="Schnel N."/>
            <person name="Le Paslier M.C."/>
            <person name="Fan G."/>
            <person name="Renault V."/>
            <person name="Bayer P.E."/>
            <person name="Golicz A.A."/>
            <person name="Manoli S."/>
            <person name="Lee T.H."/>
            <person name="Thi V.H."/>
            <person name="Chalabi S."/>
            <person name="Hu Q."/>
            <person name="Fan C."/>
            <person name="Tollenaere R."/>
            <person name="Lu Y."/>
            <person name="Battail C."/>
            <person name="Shen J."/>
            <person name="Sidebottom C.H."/>
            <person name="Wang X."/>
            <person name="Canaguier A."/>
            <person name="Chauveau A."/>
            <person name="Berard A."/>
            <person name="Deniot G."/>
            <person name="Guan M."/>
            <person name="Liu Z."/>
            <person name="Sun F."/>
            <person name="Lim Y.P."/>
            <person name="Lyons E."/>
            <person name="Town C.D."/>
            <person name="Bancroft I."/>
            <person name="Wang X."/>
            <person name="Meng J."/>
            <person name="Ma J."/>
            <person name="Pires J.C."/>
            <person name="King G.J."/>
            <person name="Brunel D."/>
            <person name="Delourme R."/>
            <person name="Renard M."/>
            <person name="Aury J.M."/>
            <person name="Adams K.L."/>
            <person name="Batley J."/>
            <person name="Snowdon R.J."/>
            <person name="Tost J."/>
            <person name="Edwards D."/>
            <person name="Zhou Y."/>
            <person name="Hua W."/>
            <person name="Sharpe A.G."/>
            <person name="Paterson A.H."/>
            <person name="Guan C."/>
            <person name="Wincker P."/>
        </authorList>
    </citation>
    <scope>NUCLEOTIDE SEQUENCE [LARGE SCALE GENOMIC DNA]</scope>
    <source>
        <strain evidence="2">cv. Darmor-bzh</strain>
    </source>
</reference>
<gene>
    <name evidence="1" type="primary">BnaC01g26900D</name>
    <name evidence="1" type="ORF">GSBRNA2T00001750001</name>
</gene>
<proteinExistence type="predicted"/>
<dbReference type="Proteomes" id="UP000028999">
    <property type="component" value="Unassembled WGS sequence"/>
</dbReference>
<sequence>MNQIGLEAQSPLDQFEIVPLIPINIGGNLVPNAWQSLVELLYDFVLNLLLPLPLSRYSYHAYQLLPLPLLDGRALSGLALVLSDKNSFWNAGAD</sequence>
<dbReference type="Gramene" id="CDY17566">
    <property type="protein sequence ID" value="CDY17566"/>
    <property type="gene ID" value="GSBRNA2T00001750001"/>
</dbReference>
<accession>A0A078FX45</accession>
<evidence type="ECO:0000313" key="1">
    <source>
        <dbReference type="EMBL" id="CDY17566.1"/>
    </source>
</evidence>
<protein>
    <submittedName>
        <fullName evidence="1">BnaC01g26900D protein</fullName>
    </submittedName>
</protein>
<organism evidence="1 2">
    <name type="scientific">Brassica napus</name>
    <name type="common">Rape</name>
    <dbReference type="NCBI Taxonomy" id="3708"/>
    <lineage>
        <taxon>Eukaryota</taxon>
        <taxon>Viridiplantae</taxon>
        <taxon>Streptophyta</taxon>
        <taxon>Embryophyta</taxon>
        <taxon>Tracheophyta</taxon>
        <taxon>Spermatophyta</taxon>
        <taxon>Magnoliopsida</taxon>
        <taxon>eudicotyledons</taxon>
        <taxon>Gunneridae</taxon>
        <taxon>Pentapetalae</taxon>
        <taxon>rosids</taxon>
        <taxon>malvids</taxon>
        <taxon>Brassicales</taxon>
        <taxon>Brassicaceae</taxon>
        <taxon>Brassiceae</taxon>
        <taxon>Brassica</taxon>
    </lineage>
</organism>
<dbReference type="STRING" id="3708.A0A078FX45"/>
<keyword evidence="2" id="KW-1185">Reference proteome</keyword>
<evidence type="ECO:0000313" key="2">
    <source>
        <dbReference type="Proteomes" id="UP000028999"/>
    </source>
</evidence>
<dbReference type="EMBL" id="LK032075">
    <property type="protein sequence ID" value="CDY17566.1"/>
    <property type="molecule type" value="Genomic_DNA"/>
</dbReference>
<dbReference type="AlphaFoldDB" id="A0A078FX45"/>
<name>A0A078FX45_BRANA</name>
<dbReference type="PaxDb" id="3708-A0A078FX45"/>